<dbReference type="EMBL" id="BAAARJ010000033">
    <property type="protein sequence ID" value="GAA2638919.1"/>
    <property type="molecule type" value="Genomic_DNA"/>
</dbReference>
<organism evidence="4 5">
    <name type="scientific">Streptomyces axinellae</name>
    <dbReference type="NCBI Taxonomy" id="552788"/>
    <lineage>
        <taxon>Bacteria</taxon>
        <taxon>Bacillati</taxon>
        <taxon>Actinomycetota</taxon>
        <taxon>Actinomycetes</taxon>
        <taxon>Kitasatosporales</taxon>
        <taxon>Streptomycetaceae</taxon>
        <taxon>Streptomyces</taxon>
    </lineage>
</organism>
<feature type="domain" description="Sulfatase N-terminal" evidence="3">
    <location>
        <begin position="148"/>
        <end position="521"/>
    </location>
</feature>
<dbReference type="Proteomes" id="UP001501447">
    <property type="component" value="Unassembled WGS sequence"/>
</dbReference>
<dbReference type="CDD" id="cd16147">
    <property type="entry name" value="G6S"/>
    <property type="match status" value="1"/>
</dbReference>
<dbReference type="PANTHER" id="PTHR43108:SF8">
    <property type="entry name" value="SD21168P"/>
    <property type="match status" value="1"/>
</dbReference>
<comment type="caution">
    <text evidence="4">The sequence shown here is derived from an EMBL/GenBank/DDBJ whole genome shotgun (WGS) entry which is preliminary data.</text>
</comment>
<evidence type="ECO:0000256" key="2">
    <source>
        <dbReference type="SAM" id="Phobius"/>
    </source>
</evidence>
<dbReference type="InterPro" id="IPR017850">
    <property type="entry name" value="Alkaline_phosphatase_core_sf"/>
</dbReference>
<keyword evidence="5" id="KW-1185">Reference proteome</keyword>
<evidence type="ECO:0000259" key="3">
    <source>
        <dbReference type="Pfam" id="PF00884"/>
    </source>
</evidence>
<feature type="region of interest" description="Disordered" evidence="1">
    <location>
        <begin position="555"/>
        <end position="613"/>
    </location>
</feature>
<protein>
    <submittedName>
        <fullName evidence="4">Sulfatase</fullName>
    </submittedName>
</protein>
<feature type="region of interest" description="Disordered" evidence="1">
    <location>
        <begin position="336"/>
        <end position="423"/>
    </location>
</feature>
<sequence>MSGQSCGRWLGLIGGAVESRLAGIRAGLGVGSRTVAVVTGTEFGSIPPLKESDGALRAGCMAGQAVRRELTAFVRGLHIPRTLHPDTGPMKITGTAQAAAKTGKGTAFRRRRSVVTVLPAVLVLFVLLPAATGCVGVQGDSQDRKKRPNVLMVMTDDQWLESMRVLSKTRKLLGDEGVTFDRFYPSSPLCCTSRSTYLSGQFAHNNGVRHNSVPQGGYDKLNEKKTLPVWMQKAGYATSHIGKYPNGYGKKDPEHVPPGWDEWRGSVDPTTYKMWGYQLNENGKLHTYGKSDEEDPELYQTDVYRDKGVDFIKRKAEGDKPFFLSLAFLAPHGELLKNKDGKPRKSRKKGNAGKKASTDANPESKQSARPVVGPAPRPAPRHKGKFAKEELPENPAYNESDMRDKPRFLQKRPNLDRETTEEITESYRGRLESLLAVDEAVEKLMSTLKSTGQLDNTYVVFTSDNGFFFGEHRVPTGKFLPHGASGQVPLVLRGPGIEAGKHSKELTSNVDLAATISDIGGADPDLALDGRSLLPYGRDPRKSSDRPVLQEIAEGARRTPVAARGHGKPPAGGPPDDDVSAGRAAGAGDLDMDGPASPALGPQGKKKRKAPRGQEYSAAYEAIRAGHYLYIRYSAGGRELYDLETDPHELTSRHNDPGYKKVRTFLDQRLDKLQGCVGGECREEIPEVPEPG</sequence>
<keyword evidence="2" id="KW-0472">Membrane</keyword>
<gene>
    <name evidence="4" type="ORF">GCM10009863_64810</name>
</gene>
<name>A0ABP6DBX4_9ACTN</name>
<keyword evidence="2" id="KW-0812">Transmembrane</keyword>
<feature type="transmembrane region" description="Helical" evidence="2">
    <location>
        <begin position="114"/>
        <end position="139"/>
    </location>
</feature>
<dbReference type="Gene3D" id="3.40.720.10">
    <property type="entry name" value="Alkaline Phosphatase, subunit A"/>
    <property type="match status" value="2"/>
</dbReference>
<dbReference type="SUPFAM" id="SSF53649">
    <property type="entry name" value="Alkaline phosphatase-like"/>
    <property type="match status" value="1"/>
</dbReference>
<evidence type="ECO:0000313" key="5">
    <source>
        <dbReference type="Proteomes" id="UP001501447"/>
    </source>
</evidence>
<reference evidence="5" key="1">
    <citation type="journal article" date="2019" name="Int. J. Syst. Evol. Microbiol.">
        <title>The Global Catalogue of Microorganisms (GCM) 10K type strain sequencing project: providing services to taxonomists for standard genome sequencing and annotation.</title>
        <authorList>
            <consortium name="The Broad Institute Genomics Platform"/>
            <consortium name="The Broad Institute Genome Sequencing Center for Infectious Disease"/>
            <person name="Wu L."/>
            <person name="Ma J."/>
        </authorList>
    </citation>
    <scope>NUCLEOTIDE SEQUENCE [LARGE SCALE GENOMIC DNA]</scope>
    <source>
        <strain evidence="5">JCM 16373</strain>
    </source>
</reference>
<feature type="compositionally biased region" description="Basic and acidic residues" evidence="1">
    <location>
        <begin position="400"/>
        <end position="423"/>
    </location>
</feature>
<dbReference type="Pfam" id="PF00884">
    <property type="entry name" value="Sulfatase"/>
    <property type="match status" value="1"/>
</dbReference>
<accession>A0ABP6DBX4</accession>
<dbReference type="InterPro" id="IPR000917">
    <property type="entry name" value="Sulfatase_N"/>
</dbReference>
<proteinExistence type="predicted"/>
<keyword evidence="2" id="KW-1133">Transmembrane helix</keyword>
<evidence type="ECO:0000313" key="4">
    <source>
        <dbReference type="EMBL" id="GAA2638919.1"/>
    </source>
</evidence>
<feature type="compositionally biased region" description="Polar residues" evidence="1">
    <location>
        <begin position="358"/>
        <end position="367"/>
    </location>
</feature>
<evidence type="ECO:0000256" key="1">
    <source>
        <dbReference type="SAM" id="MobiDB-lite"/>
    </source>
</evidence>
<dbReference type="PANTHER" id="PTHR43108">
    <property type="entry name" value="N-ACETYLGLUCOSAMINE-6-SULFATASE FAMILY MEMBER"/>
    <property type="match status" value="1"/>
</dbReference>